<dbReference type="InterPro" id="IPR002295">
    <property type="entry name" value="N4/N6-MTase_EcoPI_Mod-like"/>
</dbReference>
<evidence type="ECO:0000313" key="7">
    <source>
        <dbReference type="Proteomes" id="UP000184334"/>
    </source>
</evidence>
<dbReference type="Proteomes" id="UP000184334">
    <property type="component" value="Unassembled WGS sequence"/>
</dbReference>
<evidence type="ECO:0000256" key="2">
    <source>
        <dbReference type="ARBA" id="ARBA00022603"/>
    </source>
</evidence>
<dbReference type="GO" id="GO:0032259">
    <property type="term" value="P:methylation"/>
    <property type="evidence" value="ECO:0007669"/>
    <property type="project" value="UniProtKB-KW"/>
</dbReference>
<feature type="domain" description="DNA methylase N-4/N-6" evidence="5">
    <location>
        <begin position="87"/>
        <end position="335"/>
    </location>
</feature>
<dbReference type="PROSITE" id="PS00092">
    <property type="entry name" value="N6_MTASE"/>
    <property type="match status" value="1"/>
</dbReference>
<dbReference type="InterPro" id="IPR029063">
    <property type="entry name" value="SAM-dependent_MTases_sf"/>
</dbReference>
<dbReference type="Pfam" id="PF01555">
    <property type="entry name" value="N6_N4_Mtase"/>
    <property type="match status" value="1"/>
</dbReference>
<dbReference type="RefSeq" id="WP_072862633.1">
    <property type="nucleotide sequence ID" value="NZ_FQUI01000002.1"/>
</dbReference>
<dbReference type="OrthoDB" id="9800801at2"/>
<comment type="caution">
    <text evidence="6">The sequence shown here is derived from an EMBL/GenBank/DDBJ whole genome shotgun (WGS) entry which is preliminary data.</text>
</comment>
<dbReference type="AlphaFoldDB" id="A0A1M4SQZ6"/>
<dbReference type="GO" id="GO:0008170">
    <property type="term" value="F:N-methyltransferase activity"/>
    <property type="evidence" value="ECO:0007669"/>
    <property type="project" value="InterPro"/>
</dbReference>
<reference evidence="6" key="1">
    <citation type="submission" date="2016-11" db="EMBL/GenBank/DDBJ databases">
        <authorList>
            <person name="Varghese N."/>
            <person name="Submissions S."/>
        </authorList>
    </citation>
    <scope>NUCLEOTIDE SEQUENCE [LARGE SCALE GENOMIC DNA]</scope>
    <source>
        <strain evidence="6">DSM 16785</strain>
    </source>
</reference>
<name>A0A1M4SQZ6_MARH1</name>
<evidence type="ECO:0000256" key="4">
    <source>
        <dbReference type="ARBA" id="ARBA00022691"/>
    </source>
</evidence>
<dbReference type="PRINTS" id="PR00506">
    <property type="entry name" value="D21N6MTFRASE"/>
</dbReference>
<dbReference type="PANTHER" id="PTHR13370:SF24">
    <property type="entry name" value="TYPE III RESTRICTION-MODIFICATION ENZYME STYLTI MOD SUBUNIT"/>
    <property type="match status" value="1"/>
</dbReference>
<dbReference type="GO" id="GO:0003677">
    <property type="term" value="F:DNA binding"/>
    <property type="evidence" value="ECO:0007669"/>
    <property type="project" value="InterPro"/>
</dbReference>
<evidence type="ECO:0000256" key="3">
    <source>
        <dbReference type="ARBA" id="ARBA00022679"/>
    </source>
</evidence>
<keyword evidence="4" id="KW-0949">S-adenosyl-L-methionine</keyword>
<accession>A0A1M4SQZ6</accession>
<dbReference type="Gene3D" id="3.40.50.150">
    <property type="entry name" value="Vaccinia Virus protein VP39"/>
    <property type="match status" value="1"/>
</dbReference>
<keyword evidence="7" id="KW-1185">Reference proteome</keyword>
<dbReference type="InterPro" id="IPR002052">
    <property type="entry name" value="DNA_methylase_N6_adenine_CS"/>
</dbReference>
<organism evidence="6 7">
    <name type="scientific">Marinitoga hydrogenitolerans (strain DSM 16785 / JCM 12826 / AT1271)</name>
    <dbReference type="NCBI Taxonomy" id="1122195"/>
    <lineage>
        <taxon>Bacteria</taxon>
        <taxon>Thermotogati</taxon>
        <taxon>Thermotogota</taxon>
        <taxon>Thermotogae</taxon>
        <taxon>Petrotogales</taxon>
        <taxon>Petrotogaceae</taxon>
        <taxon>Marinitoga</taxon>
    </lineage>
</organism>
<evidence type="ECO:0000313" key="6">
    <source>
        <dbReference type="EMBL" id="SHE34599.1"/>
    </source>
</evidence>
<dbReference type="EMBL" id="FQUI01000002">
    <property type="protein sequence ID" value="SHE34599.1"/>
    <property type="molecule type" value="Genomic_DNA"/>
</dbReference>
<gene>
    <name evidence="6" type="ORF">SAMN02745164_00268</name>
</gene>
<dbReference type="GO" id="GO:0005737">
    <property type="term" value="C:cytoplasm"/>
    <property type="evidence" value="ECO:0007669"/>
    <property type="project" value="TreeGrafter"/>
</dbReference>
<dbReference type="PANTHER" id="PTHR13370">
    <property type="entry name" value="RNA METHYLASE-RELATED"/>
    <property type="match status" value="1"/>
</dbReference>
<protein>
    <submittedName>
        <fullName evidence="6">Site-specific DNA-methyltransferase (Adenine-specific)</fullName>
    </submittedName>
</protein>
<dbReference type="STRING" id="1122195.SAMN02745164_00268"/>
<keyword evidence="3" id="KW-0808">Transferase</keyword>
<dbReference type="SUPFAM" id="SSF53335">
    <property type="entry name" value="S-adenosyl-L-methionine-dependent methyltransferases"/>
    <property type="match status" value="1"/>
</dbReference>
<sequence length="622" mass="71017">MPLSLIEELPKIVKEGKVEAEKILEKIEKGNALRLQTNELVIPNKDEVSIFGNIIGNMDLEAQNRLIYGDNLLVMQALLANGYRGKIDLIYIDPPFDSKADYKTKIKLPNKQITQKPTVIEQFAYADTWKYGTVSYLKMMYPRLVLMRELLSERGSIYVHIDWHVGHYVKILLDNIFGKENFVNEIVWCYTRPAVPNQKNFSRVHDIILFYKKEKDVIFNADDIRIPYAESSLARAGYAGNASKMTGGQGVQLKENGKIPEDWWNIPVLKGNSKEYLNYATQKPEKLLERIIKASSNEDSIVADFFVGSGTTAAVAEKLGRRWIVSDIGKPACLITRKRLIDNNAKPFLYQSVGDYQKEMFSSSKLFRRIGDLAQVVISLFVDDEGRGAIPFGKGHPKNLGYIKESKTLIYVDSPNKLTGRATLKKAIELRDNLLGGWDKVIVLGWNFAYDISAAIKELDDKNLEVLVIPPDLIDRLKTKSGYKELVNSGKIRFSSLQYLTIKPVERREIDESMEELTIKLDNYVLLSPDNVPLEEKDKKVLQEIMKNDPLALIEYWAIDPDFDGETFRSVWQDYRENTANDNDEFHVINETKLILPKKDKRVVMVKAVDVFGFESIVKVEV</sequence>
<proteinExistence type="inferred from homology"/>
<keyword evidence="2" id="KW-0489">Methyltransferase</keyword>
<comment type="similarity">
    <text evidence="1">Belongs to the N(4)/N(6)-methyltransferase family.</text>
</comment>
<evidence type="ECO:0000259" key="5">
    <source>
        <dbReference type="Pfam" id="PF01555"/>
    </source>
</evidence>
<dbReference type="InterPro" id="IPR002941">
    <property type="entry name" value="DNA_methylase_N4/N6"/>
</dbReference>
<evidence type="ECO:0000256" key="1">
    <source>
        <dbReference type="ARBA" id="ARBA00006594"/>
    </source>
</evidence>